<dbReference type="AlphaFoldDB" id="A0AAI9G6V9"/>
<feature type="transmembrane region" description="Helical" evidence="1">
    <location>
        <begin position="50"/>
        <end position="71"/>
    </location>
</feature>
<dbReference type="EMBL" id="ABNSCA010000019">
    <property type="protein sequence ID" value="ELN6934369.1"/>
    <property type="molecule type" value="Genomic_DNA"/>
</dbReference>
<accession>A0AAI9G6V9</accession>
<reference evidence="2" key="1">
    <citation type="submission" date="2023-10" db="EMBL/GenBank/DDBJ databases">
        <authorList>
            <consortium name="PulseNet: The National Subtyping Network for Foodborne Disease Surveillance"/>
        </authorList>
    </citation>
    <scope>NUCLEOTIDE SEQUENCE</scope>
    <source>
        <strain evidence="2">PNUSAV004886</strain>
    </source>
</reference>
<sequence length="142" mass="16184">MESITNFIKGLSEYQASFFTLFLVALFTPGTLIMFMFQRDLFISLDTVKLILVCVSISFPLIIVGSVPVAYEFKFEGAETLPFMETTFAGAFVSLMSCTVSIFVAYCFSLNFLYFCYILILVYISVYIATVVSVWRKHREQT</sequence>
<evidence type="ECO:0000256" key="1">
    <source>
        <dbReference type="SAM" id="Phobius"/>
    </source>
</evidence>
<keyword evidence="1" id="KW-1133">Transmembrane helix</keyword>
<feature type="transmembrane region" description="Helical" evidence="1">
    <location>
        <begin position="83"/>
        <end position="106"/>
    </location>
</feature>
<protein>
    <submittedName>
        <fullName evidence="2">Uncharacterized protein</fullName>
    </submittedName>
</protein>
<gene>
    <name evidence="2" type="ORF">RZY48_003853</name>
</gene>
<dbReference type="Proteomes" id="UP001253463">
    <property type="component" value="Unassembled WGS sequence"/>
</dbReference>
<feature type="transmembrane region" description="Helical" evidence="1">
    <location>
        <begin position="112"/>
        <end position="135"/>
    </location>
</feature>
<evidence type="ECO:0000313" key="2">
    <source>
        <dbReference type="EMBL" id="ELN6934369.1"/>
    </source>
</evidence>
<keyword evidence="1" id="KW-0472">Membrane</keyword>
<name>A0AAI9G6V9_9VIBR</name>
<evidence type="ECO:0000313" key="3">
    <source>
        <dbReference type="Proteomes" id="UP001253463"/>
    </source>
</evidence>
<proteinExistence type="predicted"/>
<organism evidence="2 3">
    <name type="scientific">Vibrio navarrensis</name>
    <dbReference type="NCBI Taxonomy" id="29495"/>
    <lineage>
        <taxon>Bacteria</taxon>
        <taxon>Pseudomonadati</taxon>
        <taxon>Pseudomonadota</taxon>
        <taxon>Gammaproteobacteria</taxon>
        <taxon>Vibrionales</taxon>
        <taxon>Vibrionaceae</taxon>
        <taxon>Vibrio</taxon>
    </lineage>
</organism>
<comment type="caution">
    <text evidence="2">The sequence shown here is derived from an EMBL/GenBank/DDBJ whole genome shotgun (WGS) entry which is preliminary data.</text>
</comment>
<feature type="transmembrane region" description="Helical" evidence="1">
    <location>
        <begin position="18"/>
        <end position="38"/>
    </location>
</feature>
<keyword evidence="1" id="KW-0812">Transmembrane</keyword>